<evidence type="ECO:0000313" key="2">
    <source>
        <dbReference type="Proteomes" id="UP000076761"/>
    </source>
</evidence>
<keyword evidence="2" id="KW-1185">Reference proteome</keyword>
<dbReference type="EMBL" id="KV425563">
    <property type="protein sequence ID" value="KZT27256.1"/>
    <property type="molecule type" value="Genomic_DNA"/>
</dbReference>
<evidence type="ECO:0000313" key="1">
    <source>
        <dbReference type="EMBL" id="KZT27256.1"/>
    </source>
</evidence>
<dbReference type="InParanoid" id="A0A165TVZ1"/>
<proteinExistence type="predicted"/>
<name>A0A165TVZ1_9AGAM</name>
<dbReference type="AlphaFoldDB" id="A0A165TVZ1"/>
<reference evidence="1 2" key="1">
    <citation type="journal article" date="2016" name="Mol. Biol. Evol.">
        <title>Comparative Genomics of Early-Diverging Mushroom-Forming Fungi Provides Insights into the Origins of Lignocellulose Decay Capabilities.</title>
        <authorList>
            <person name="Nagy L.G."/>
            <person name="Riley R."/>
            <person name="Tritt A."/>
            <person name="Adam C."/>
            <person name="Daum C."/>
            <person name="Floudas D."/>
            <person name="Sun H."/>
            <person name="Yadav J.S."/>
            <person name="Pangilinan J."/>
            <person name="Larsson K.H."/>
            <person name="Matsuura K."/>
            <person name="Barry K."/>
            <person name="Labutti K."/>
            <person name="Kuo R."/>
            <person name="Ohm R.A."/>
            <person name="Bhattacharya S.S."/>
            <person name="Shirouzu T."/>
            <person name="Yoshinaga Y."/>
            <person name="Martin F.M."/>
            <person name="Grigoriev I.V."/>
            <person name="Hibbett D.S."/>
        </authorList>
    </citation>
    <scope>NUCLEOTIDE SEQUENCE [LARGE SCALE GENOMIC DNA]</scope>
    <source>
        <strain evidence="1 2">HHB14362 ss-1</strain>
    </source>
</reference>
<accession>A0A165TVZ1</accession>
<organism evidence="1 2">
    <name type="scientific">Neolentinus lepideus HHB14362 ss-1</name>
    <dbReference type="NCBI Taxonomy" id="1314782"/>
    <lineage>
        <taxon>Eukaryota</taxon>
        <taxon>Fungi</taxon>
        <taxon>Dikarya</taxon>
        <taxon>Basidiomycota</taxon>
        <taxon>Agaricomycotina</taxon>
        <taxon>Agaricomycetes</taxon>
        <taxon>Gloeophyllales</taxon>
        <taxon>Gloeophyllaceae</taxon>
        <taxon>Neolentinus</taxon>
    </lineage>
</organism>
<gene>
    <name evidence="1" type="ORF">NEOLEDRAFT_1131312</name>
</gene>
<dbReference type="Proteomes" id="UP000076761">
    <property type="component" value="Unassembled WGS sequence"/>
</dbReference>
<dbReference type="OrthoDB" id="10642469at2759"/>
<protein>
    <submittedName>
        <fullName evidence="1">Uncharacterized protein</fullName>
    </submittedName>
</protein>
<sequence length="101" mass="10688">MSIASASIISNLPGPGRTVGNMVSKLGRRIEHSLNLGPRSESLRPSHLTLCFDDARDLLVFSQSSAVIQHGEAVMLYPASVSTASNIPGPGRTADKLLSFL</sequence>
<feature type="non-terminal residue" evidence="1">
    <location>
        <position position="101"/>
    </location>
</feature>